<evidence type="ECO:0000313" key="11">
    <source>
        <dbReference type="Proteomes" id="UP000015101"/>
    </source>
</evidence>
<dbReference type="EMBL" id="KB096742">
    <property type="protein sequence ID" value="ESO02381.1"/>
    <property type="molecule type" value="Genomic_DNA"/>
</dbReference>
<evidence type="ECO:0000256" key="3">
    <source>
        <dbReference type="ARBA" id="ARBA00022737"/>
    </source>
</evidence>
<dbReference type="InParanoid" id="T1EI64"/>
<evidence type="ECO:0000256" key="1">
    <source>
        <dbReference type="ARBA" id="ARBA00004123"/>
    </source>
</evidence>
<sequence length="107" mass="12556">KPREVCSICGKQFASQAARQRHSLLHVEARPYRCDSCGIGFKLKVHLKKHNLYKHTDEYPCECRVCGKRFKDSSAVRLHERIHSSERPFQCQCGKSFKTRENLWGHR</sequence>
<keyword evidence="11" id="KW-1185">Reference proteome</keyword>
<dbReference type="SMART" id="SM00355">
    <property type="entry name" value="ZnF_C2H2"/>
    <property type="match status" value="3"/>
</dbReference>
<dbReference type="EMBL" id="AMQM01000865">
    <property type="status" value="NOT_ANNOTATED_CDS"/>
    <property type="molecule type" value="Genomic_DNA"/>
</dbReference>
<keyword evidence="2" id="KW-0479">Metal-binding</keyword>
<evidence type="ECO:0000259" key="8">
    <source>
        <dbReference type="PROSITE" id="PS50157"/>
    </source>
</evidence>
<dbReference type="CTD" id="20196264"/>
<evidence type="ECO:0000256" key="7">
    <source>
        <dbReference type="PROSITE-ProRule" id="PRU00042"/>
    </source>
</evidence>
<reference evidence="11" key="1">
    <citation type="submission" date="2012-12" db="EMBL/GenBank/DDBJ databases">
        <authorList>
            <person name="Hellsten U."/>
            <person name="Grimwood J."/>
            <person name="Chapman J.A."/>
            <person name="Shapiro H."/>
            <person name="Aerts A."/>
            <person name="Otillar R.P."/>
            <person name="Terry A.Y."/>
            <person name="Boore J.L."/>
            <person name="Simakov O."/>
            <person name="Marletaz F."/>
            <person name="Cho S.-J."/>
            <person name="Edsinger-Gonzales E."/>
            <person name="Havlak P."/>
            <person name="Kuo D.-H."/>
            <person name="Larsson T."/>
            <person name="Lv J."/>
            <person name="Arendt D."/>
            <person name="Savage R."/>
            <person name="Osoegawa K."/>
            <person name="de Jong P."/>
            <person name="Lindberg D.R."/>
            <person name="Seaver E.C."/>
            <person name="Weisblat D.A."/>
            <person name="Putnam N.H."/>
            <person name="Grigoriev I.V."/>
            <person name="Rokhsar D.S."/>
        </authorList>
    </citation>
    <scope>NUCLEOTIDE SEQUENCE</scope>
</reference>
<dbReference type="Pfam" id="PF00096">
    <property type="entry name" value="zf-C2H2"/>
    <property type="match status" value="3"/>
</dbReference>
<keyword evidence="4 7" id="KW-0863">Zinc-finger</keyword>
<accession>T1EI64</accession>
<dbReference type="eggNOG" id="KOG1721">
    <property type="taxonomic scope" value="Eukaryota"/>
</dbReference>
<dbReference type="GO" id="GO:0008270">
    <property type="term" value="F:zinc ion binding"/>
    <property type="evidence" value="ECO:0007669"/>
    <property type="project" value="UniProtKB-KW"/>
</dbReference>
<reference evidence="9 11" key="2">
    <citation type="journal article" date="2013" name="Nature">
        <title>Insights into bilaterian evolution from three spiralian genomes.</title>
        <authorList>
            <person name="Simakov O."/>
            <person name="Marletaz F."/>
            <person name="Cho S.J."/>
            <person name="Edsinger-Gonzales E."/>
            <person name="Havlak P."/>
            <person name="Hellsten U."/>
            <person name="Kuo D.H."/>
            <person name="Larsson T."/>
            <person name="Lv J."/>
            <person name="Arendt D."/>
            <person name="Savage R."/>
            <person name="Osoegawa K."/>
            <person name="de Jong P."/>
            <person name="Grimwood J."/>
            <person name="Chapman J.A."/>
            <person name="Shapiro H."/>
            <person name="Aerts A."/>
            <person name="Otillar R.P."/>
            <person name="Terry A.Y."/>
            <person name="Boore J.L."/>
            <person name="Grigoriev I.V."/>
            <person name="Lindberg D.R."/>
            <person name="Seaver E.C."/>
            <person name="Weisblat D.A."/>
            <person name="Putnam N.H."/>
            <person name="Rokhsar D.S."/>
        </authorList>
    </citation>
    <scope>NUCLEOTIDE SEQUENCE</scope>
</reference>
<name>T1EI64_HELRO</name>
<keyword evidence="6" id="KW-0539">Nucleus</keyword>
<dbReference type="HOGENOM" id="CLU_002678_42_11_1"/>
<dbReference type="Gene3D" id="3.30.160.60">
    <property type="entry name" value="Classic Zinc Finger"/>
    <property type="match status" value="4"/>
</dbReference>
<evidence type="ECO:0000256" key="5">
    <source>
        <dbReference type="ARBA" id="ARBA00022833"/>
    </source>
</evidence>
<feature type="domain" description="C2H2-type" evidence="8">
    <location>
        <begin position="32"/>
        <end position="60"/>
    </location>
</feature>
<dbReference type="InterPro" id="IPR013087">
    <property type="entry name" value="Znf_C2H2_type"/>
</dbReference>
<dbReference type="OMA" id="DEYPCEC"/>
<dbReference type="PANTHER" id="PTHR24394">
    <property type="entry name" value="ZINC FINGER PROTEIN"/>
    <property type="match status" value="1"/>
</dbReference>
<dbReference type="OrthoDB" id="6249644at2759"/>
<reference evidence="10" key="3">
    <citation type="submission" date="2015-06" db="UniProtKB">
        <authorList>
            <consortium name="EnsemblMetazoa"/>
        </authorList>
    </citation>
    <scope>IDENTIFICATION</scope>
</reference>
<evidence type="ECO:0000313" key="10">
    <source>
        <dbReference type="EnsemblMetazoa" id="HelroP134940"/>
    </source>
</evidence>
<evidence type="ECO:0000256" key="6">
    <source>
        <dbReference type="ARBA" id="ARBA00023242"/>
    </source>
</evidence>
<dbReference type="SUPFAM" id="SSF57667">
    <property type="entry name" value="beta-beta-alpha zinc fingers"/>
    <property type="match status" value="2"/>
</dbReference>
<dbReference type="GO" id="GO:0005634">
    <property type="term" value="C:nucleus"/>
    <property type="evidence" value="ECO:0007669"/>
    <property type="project" value="UniProtKB-SubCell"/>
</dbReference>
<dbReference type="EnsemblMetazoa" id="HelroT134940">
    <property type="protein sequence ID" value="HelroP134940"/>
    <property type="gene ID" value="HelroG134940"/>
</dbReference>
<dbReference type="GeneID" id="20196264"/>
<dbReference type="InterPro" id="IPR036236">
    <property type="entry name" value="Znf_C2H2_sf"/>
</dbReference>
<comment type="subcellular location">
    <subcellularLocation>
        <location evidence="1">Nucleus</location>
    </subcellularLocation>
</comment>
<dbReference type="PROSITE" id="PS50157">
    <property type="entry name" value="ZINC_FINGER_C2H2_2"/>
    <property type="match status" value="3"/>
</dbReference>
<feature type="domain" description="C2H2-type" evidence="8">
    <location>
        <begin position="59"/>
        <end position="88"/>
    </location>
</feature>
<dbReference type="FunFam" id="3.30.160.60:FF:002753">
    <property type="entry name" value="AGAP011403-PA"/>
    <property type="match status" value="1"/>
</dbReference>
<gene>
    <name evidence="10" type="primary">20196264</name>
    <name evidence="9" type="ORF">HELRODRAFT_134940</name>
</gene>
<organism evidence="10 11">
    <name type="scientific">Helobdella robusta</name>
    <name type="common">Californian leech</name>
    <dbReference type="NCBI Taxonomy" id="6412"/>
    <lineage>
        <taxon>Eukaryota</taxon>
        <taxon>Metazoa</taxon>
        <taxon>Spiralia</taxon>
        <taxon>Lophotrochozoa</taxon>
        <taxon>Annelida</taxon>
        <taxon>Clitellata</taxon>
        <taxon>Hirudinea</taxon>
        <taxon>Rhynchobdellida</taxon>
        <taxon>Glossiphoniidae</taxon>
        <taxon>Helobdella</taxon>
    </lineage>
</organism>
<dbReference type="PANTHER" id="PTHR24394:SF29">
    <property type="entry name" value="MYONEURIN"/>
    <property type="match status" value="1"/>
</dbReference>
<keyword evidence="5" id="KW-0862">Zinc</keyword>
<dbReference type="PROSITE" id="PS00028">
    <property type="entry name" value="ZINC_FINGER_C2H2_1"/>
    <property type="match status" value="3"/>
</dbReference>
<evidence type="ECO:0000256" key="4">
    <source>
        <dbReference type="ARBA" id="ARBA00022771"/>
    </source>
</evidence>
<evidence type="ECO:0000313" key="9">
    <source>
        <dbReference type="EMBL" id="ESO02381.1"/>
    </source>
</evidence>
<dbReference type="KEGG" id="hro:HELRODRAFT_134940"/>
<keyword evidence="3" id="KW-0677">Repeat</keyword>
<dbReference type="STRING" id="6412.T1EI64"/>
<feature type="domain" description="C2H2-type" evidence="8">
    <location>
        <begin position="4"/>
        <end position="31"/>
    </location>
</feature>
<protein>
    <recommendedName>
        <fullName evidence="8">C2H2-type domain-containing protein</fullName>
    </recommendedName>
</protein>
<dbReference type="RefSeq" id="XP_009019789.1">
    <property type="nucleotide sequence ID" value="XM_009021541.1"/>
</dbReference>
<dbReference type="Proteomes" id="UP000015101">
    <property type="component" value="Unassembled WGS sequence"/>
</dbReference>
<evidence type="ECO:0000256" key="2">
    <source>
        <dbReference type="ARBA" id="ARBA00022723"/>
    </source>
</evidence>
<dbReference type="AlphaFoldDB" id="T1EI64"/>
<proteinExistence type="predicted"/>